<organism evidence="1 2">
    <name type="scientific">Pseudomonas asuensis</name>
    <dbReference type="NCBI Taxonomy" id="1825787"/>
    <lineage>
        <taxon>Bacteria</taxon>
        <taxon>Pseudomonadati</taxon>
        <taxon>Pseudomonadota</taxon>
        <taxon>Gammaproteobacteria</taxon>
        <taxon>Pseudomonadales</taxon>
        <taxon>Pseudomonadaceae</taxon>
        <taxon>Pseudomonas</taxon>
    </lineage>
</organism>
<keyword evidence="2" id="KW-1185">Reference proteome</keyword>
<evidence type="ECO:0000313" key="2">
    <source>
        <dbReference type="Proteomes" id="UP000616499"/>
    </source>
</evidence>
<sequence length="67" mass="7878">MLWILYQDQSIHDGSVLRNMVIALFEHWSKDPTEITPPIQEHLEICRYYGGLSSASYETLLEKIKLR</sequence>
<dbReference type="Proteomes" id="UP000616499">
    <property type="component" value="Unassembled WGS sequence"/>
</dbReference>
<proteinExistence type="predicted"/>
<dbReference type="EMBL" id="BMNW01000017">
    <property type="protein sequence ID" value="GGM30023.1"/>
    <property type="molecule type" value="Genomic_DNA"/>
</dbReference>
<reference evidence="2" key="1">
    <citation type="journal article" date="2019" name="Int. J. Syst. Evol. Microbiol.">
        <title>The Global Catalogue of Microorganisms (GCM) 10K type strain sequencing project: providing services to taxonomists for standard genome sequencing and annotation.</title>
        <authorList>
            <consortium name="The Broad Institute Genomics Platform"/>
            <consortium name="The Broad Institute Genome Sequencing Center for Infectious Disease"/>
            <person name="Wu L."/>
            <person name="Ma J."/>
        </authorList>
    </citation>
    <scope>NUCLEOTIDE SEQUENCE [LARGE SCALE GENOMIC DNA]</scope>
    <source>
        <strain evidence="2">JCM 13501</strain>
    </source>
</reference>
<protein>
    <submittedName>
        <fullName evidence="1">Uncharacterized protein</fullName>
    </submittedName>
</protein>
<gene>
    <name evidence="1" type="ORF">GCM10009425_45820</name>
</gene>
<evidence type="ECO:0000313" key="1">
    <source>
        <dbReference type="EMBL" id="GGM30023.1"/>
    </source>
</evidence>
<accession>A0ABQ2H4Z7</accession>
<comment type="caution">
    <text evidence="1">The sequence shown here is derived from an EMBL/GenBank/DDBJ whole genome shotgun (WGS) entry which is preliminary data.</text>
</comment>
<name>A0ABQ2H4Z7_9PSED</name>
<dbReference type="RefSeq" id="WP_188868468.1">
    <property type="nucleotide sequence ID" value="NZ_BMNW01000017.1"/>
</dbReference>